<keyword evidence="3" id="KW-0812">Transmembrane</keyword>
<dbReference type="SMART" id="SM00267">
    <property type="entry name" value="GGDEF"/>
    <property type="match status" value="1"/>
</dbReference>
<dbReference type="GO" id="GO:1902201">
    <property type="term" value="P:negative regulation of bacterial-type flagellum-dependent cell motility"/>
    <property type="evidence" value="ECO:0007669"/>
    <property type="project" value="TreeGrafter"/>
</dbReference>
<dbReference type="NCBIfam" id="TIGR00254">
    <property type="entry name" value="GGDEF"/>
    <property type="match status" value="1"/>
</dbReference>
<keyword evidence="3" id="KW-0472">Membrane</keyword>
<dbReference type="AlphaFoldDB" id="B7WQP7"/>
<dbReference type="GO" id="GO:0043709">
    <property type="term" value="P:cell adhesion involved in single-species biofilm formation"/>
    <property type="evidence" value="ECO:0007669"/>
    <property type="project" value="TreeGrafter"/>
</dbReference>
<dbReference type="eggNOG" id="COG3706">
    <property type="taxonomic scope" value="Bacteria"/>
</dbReference>
<feature type="transmembrane region" description="Helical" evidence="3">
    <location>
        <begin position="114"/>
        <end position="135"/>
    </location>
</feature>
<dbReference type="InterPro" id="IPR050469">
    <property type="entry name" value="Diguanylate_Cyclase"/>
</dbReference>
<comment type="caution">
    <text evidence="5">The sequence shown here is derived from an EMBL/GenBank/DDBJ whole genome shotgun (WGS) entry which is preliminary data.</text>
</comment>
<dbReference type="Proteomes" id="UP000003039">
    <property type="component" value="Unassembled WGS sequence"/>
</dbReference>
<evidence type="ECO:0000259" key="4">
    <source>
        <dbReference type="PROSITE" id="PS50887"/>
    </source>
</evidence>
<evidence type="ECO:0000313" key="5">
    <source>
        <dbReference type="EMBL" id="EED67042.1"/>
    </source>
</evidence>
<dbReference type="GO" id="GO:0052621">
    <property type="term" value="F:diguanylate cyclase activity"/>
    <property type="evidence" value="ECO:0007669"/>
    <property type="project" value="UniProtKB-EC"/>
</dbReference>
<dbReference type="CDD" id="cd01949">
    <property type="entry name" value="GGDEF"/>
    <property type="match status" value="1"/>
</dbReference>
<dbReference type="GO" id="GO:0005886">
    <property type="term" value="C:plasma membrane"/>
    <property type="evidence" value="ECO:0007669"/>
    <property type="project" value="TreeGrafter"/>
</dbReference>
<dbReference type="PANTHER" id="PTHR45138">
    <property type="entry name" value="REGULATORY COMPONENTS OF SENSORY TRANSDUCTION SYSTEM"/>
    <property type="match status" value="1"/>
</dbReference>
<accession>B7WQP7</accession>
<evidence type="ECO:0000256" key="1">
    <source>
        <dbReference type="ARBA" id="ARBA00012528"/>
    </source>
</evidence>
<dbReference type="PROSITE" id="PS50887">
    <property type="entry name" value="GGDEF"/>
    <property type="match status" value="1"/>
</dbReference>
<name>B7WQP7_COMTK</name>
<dbReference type="Gene3D" id="3.30.70.270">
    <property type="match status" value="1"/>
</dbReference>
<organism evidence="5 6">
    <name type="scientific">Comamonas testosteroni (strain DSM 14576 / KF-1)</name>
    <name type="common">Pseudomonas testosteroni</name>
    <dbReference type="NCBI Taxonomy" id="399795"/>
    <lineage>
        <taxon>Bacteria</taxon>
        <taxon>Pseudomonadati</taxon>
        <taxon>Pseudomonadota</taxon>
        <taxon>Betaproteobacteria</taxon>
        <taxon>Burkholderiales</taxon>
        <taxon>Comamonadaceae</taxon>
        <taxon>Comamonas</taxon>
    </lineage>
</organism>
<dbReference type="PANTHER" id="PTHR45138:SF9">
    <property type="entry name" value="DIGUANYLATE CYCLASE DGCM-RELATED"/>
    <property type="match status" value="1"/>
</dbReference>
<dbReference type="SUPFAM" id="SSF55073">
    <property type="entry name" value="Nucleotide cyclase"/>
    <property type="match status" value="1"/>
</dbReference>
<evidence type="ECO:0000256" key="3">
    <source>
        <dbReference type="SAM" id="Phobius"/>
    </source>
</evidence>
<protein>
    <recommendedName>
        <fullName evidence="1">diguanylate cyclase</fullName>
        <ecNumber evidence="1">2.7.7.65</ecNumber>
    </recommendedName>
</protein>
<evidence type="ECO:0000313" key="6">
    <source>
        <dbReference type="Proteomes" id="UP000003039"/>
    </source>
</evidence>
<dbReference type="CDD" id="cd12915">
    <property type="entry name" value="PDC2_DGC_like"/>
    <property type="match status" value="1"/>
</dbReference>
<dbReference type="Gene3D" id="3.30.450.20">
    <property type="entry name" value="PAS domain"/>
    <property type="match status" value="1"/>
</dbReference>
<dbReference type="EMBL" id="AAUJ02000001">
    <property type="protein sequence ID" value="EED67042.1"/>
    <property type="molecule type" value="Genomic_DNA"/>
</dbReference>
<keyword evidence="3" id="KW-1133">Transmembrane helix</keyword>
<dbReference type="InterPro" id="IPR043128">
    <property type="entry name" value="Rev_trsase/Diguanyl_cyclase"/>
</dbReference>
<dbReference type="Pfam" id="PF00990">
    <property type="entry name" value="GGDEF"/>
    <property type="match status" value="1"/>
</dbReference>
<dbReference type="RefSeq" id="WP_003054328.1">
    <property type="nucleotide sequence ID" value="NZ_AAUJ02000001.1"/>
</dbReference>
<evidence type="ECO:0000256" key="2">
    <source>
        <dbReference type="ARBA" id="ARBA00034247"/>
    </source>
</evidence>
<feature type="domain" description="GGDEF" evidence="4">
    <location>
        <begin position="181"/>
        <end position="316"/>
    </location>
</feature>
<comment type="catalytic activity">
    <reaction evidence="2">
        <text>2 GTP = 3',3'-c-di-GMP + 2 diphosphate</text>
        <dbReference type="Rhea" id="RHEA:24898"/>
        <dbReference type="ChEBI" id="CHEBI:33019"/>
        <dbReference type="ChEBI" id="CHEBI:37565"/>
        <dbReference type="ChEBI" id="CHEBI:58805"/>
        <dbReference type="EC" id="2.7.7.65"/>
    </reaction>
</comment>
<proteinExistence type="predicted"/>
<reference evidence="5 6" key="1">
    <citation type="journal article" date="2004" name="Appl. Environ. Microbiol.">
        <title>Mineralization of individual congeners of linear alkylbenzenesulfonate by defined pairs of heterotrophic bacteria.</title>
        <authorList>
            <person name="Schleheck D."/>
            <person name="Knepper T.P."/>
            <person name="Fischer K."/>
            <person name="Cook A.M."/>
        </authorList>
    </citation>
    <scope>NUCLEOTIDE SEQUENCE [LARGE SCALE GENOMIC DNA]</scope>
    <source>
        <strain evidence="6">DSM 14576 / KF-1</strain>
    </source>
</reference>
<dbReference type="InterPro" id="IPR000160">
    <property type="entry name" value="GGDEF_dom"/>
</dbReference>
<gene>
    <name evidence="5" type="ORF">CtesDRAFT_PD1988</name>
</gene>
<dbReference type="EC" id="2.7.7.65" evidence="1"/>
<sequence length="428" mass="46972">MSIPLSRRISHANGFFAGIVLIDIQLEYFQKLFSELSLGTHGAQALKSIGRNISSASTFKQFMAAPEGSFSDTSYIDGARRLYFFKTLPNLPFIIMVAKAHSDIYAVWRHRTLLIASVMGTLTLAFIGLSCDFGVQLKRKIRTQAEPAMVARTDGLTGLSNRRKLDEILDQEWRRATRHQSTLSLLVVDIDCFRAYNDNDGHQAGDTVLATVAKRIANNIRRPGDGAARYGGEEFLVVLPDTSSDGEEFIAENIRLAICKLAIEHTESAFGHITVSIGSATWGPERTDTDPLCRRGALQRQDDWAQQGSLVSTTQMLGAAGPPLIGTAAFGQLQRCKRNGSQDRTQLGLLRPSPNTPQRSDVVLHPLSQYPGAISAIQARRLLSISRTGNGRLESLHERPEAACLLRPRGVSGAPLLRPQIASESRMH</sequence>
<dbReference type="InterPro" id="IPR029787">
    <property type="entry name" value="Nucleotide_cyclase"/>
</dbReference>